<dbReference type="Pfam" id="PF00646">
    <property type="entry name" value="F-box"/>
    <property type="match status" value="1"/>
</dbReference>
<name>A0ABQ8HLM9_9ROSI</name>
<dbReference type="Pfam" id="PF23622">
    <property type="entry name" value="LRR_At1g61320_AtMIF1"/>
    <property type="match status" value="1"/>
</dbReference>
<keyword evidence="3" id="KW-1185">Reference proteome</keyword>
<dbReference type="Gene3D" id="3.80.10.10">
    <property type="entry name" value="Ribonuclease Inhibitor"/>
    <property type="match status" value="1"/>
</dbReference>
<reference evidence="2 3" key="1">
    <citation type="submission" date="2021-02" db="EMBL/GenBank/DDBJ databases">
        <title>Plant Genome Project.</title>
        <authorList>
            <person name="Zhang R.-G."/>
        </authorList>
    </citation>
    <scope>NUCLEOTIDE SEQUENCE [LARGE SCALE GENOMIC DNA]</scope>
    <source>
        <tissue evidence="2">Leaves</tissue>
    </source>
</reference>
<dbReference type="InterPro" id="IPR032675">
    <property type="entry name" value="LRR_dom_sf"/>
</dbReference>
<dbReference type="CDD" id="cd22160">
    <property type="entry name" value="F-box_AtFBL13-like"/>
    <property type="match status" value="1"/>
</dbReference>
<dbReference type="Pfam" id="PF24758">
    <property type="entry name" value="LRR_At5g56370"/>
    <property type="match status" value="1"/>
</dbReference>
<gene>
    <name evidence="2" type="ORF">JRO89_XS09G0168400</name>
</gene>
<dbReference type="InterPro" id="IPR053781">
    <property type="entry name" value="F-box_AtFBL13-like"/>
</dbReference>
<dbReference type="SUPFAM" id="SSF81383">
    <property type="entry name" value="F-box domain"/>
    <property type="match status" value="1"/>
</dbReference>
<sequence length="548" mass="62761">MDRLSELPDSTVHHILSYLTAKEAARTSILSTRWKGLYTSFPVLDFHDSYTYFMEQDLATINPAMFYHSNLEKVIEIFRERVSRFIEFVDDFLLRFCQFELCMQKFRLLIGLLDVEGSSAILDRWIGLAIEKKVEELDFNILAHRRTLYNLPQTLFSSGESVTALKLGGCKLEQVPSDAPMRLHSLKSLTLKEACIKEEILHKFISQCPSLEDLFLLDCWGFRDICVSDACKLKIMSIRESYNELQSIKVAVSSLQQFILGSEYPRGPIVIDMDGCPNLKVLQLSNVAFTDQEFHRLISKFPLLEDLNVGNCDLLERIAISSLLLKRLSIGLCFSLKEIDVDTPNLLSFCYDNYPIPVALINAPCPWKVGFVTQVWGTDTSDTRWYLNMKEFLGASNQIEYLSFYGHGNKNSFSFDEFRKSSPSPPCEVGNLYLQLEEPSLNYAVFLDGVLGICYPKTLSVAKSYATNRTSIKWLYDILINREANCCDFHDIKCWRHYLKDVKVGSFIPCKDKNPVHMDNLIDAVPELPDGTFCFHLDWCLPIPMQKA</sequence>
<proteinExistence type="predicted"/>
<dbReference type="PROSITE" id="PS50181">
    <property type="entry name" value="FBOX"/>
    <property type="match status" value="1"/>
</dbReference>
<organism evidence="2 3">
    <name type="scientific">Xanthoceras sorbifolium</name>
    <dbReference type="NCBI Taxonomy" id="99658"/>
    <lineage>
        <taxon>Eukaryota</taxon>
        <taxon>Viridiplantae</taxon>
        <taxon>Streptophyta</taxon>
        <taxon>Embryophyta</taxon>
        <taxon>Tracheophyta</taxon>
        <taxon>Spermatophyta</taxon>
        <taxon>Magnoliopsida</taxon>
        <taxon>eudicotyledons</taxon>
        <taxon>Gunneridae</taxon>
        <taxon>Pentapetalae</taxon>
        <taxon>rosids</taxon>
        <taxon>malvids</taxon>
        <taxon>Sapindales</taxon>
        <taxon>Sapindaceae</taxon>
        <taxon>Xanthoceroideae</taxon>
        <taxon>Xanthoceras</taxon>
    </lineage>
</organism>
<dbReference type="Proteomes" id="UP000827721">
    <property type="component" value="Unassembled WGS sequence"/>
</dbReference>
<evidence type="ECO:0000313" key="2">
    <source>
        <dbReference type="EMBL" id="KAH7565228.1"/>
    </source>
</evidence>
<dbReference type="InterPro" id="IPR053772">
    <property type="entry name" value="At1g61320/At1g61330-like"/>
</dbReference>
<dbReference type="PANTHER" id="PTHR34145">
    <property type="entry name" value="OS02G0105600 PROTEIN"/>
    <property type="match status" value="1"/>
</dbReference>
<dbReference type="InterPro" id="IPR001810">
    <property type="entry name" value="F-box_dom"/>
</dbReference>
<dbReference type="EMBL" id="JAFEMO010000009">
    <property type="protein sequence ID" value="KAH7565228.1"/>
    <property type="molecule type" value="Genomic_DNA"/>
</dbReference>
<comment type="caution">
    <text evidence="2">The sequence shown here is derived from an EMBL/GenBank/DDBJ whole genome shotgun (WGS) entry which is preliminary data.</text>
</comment>
<accession>A0ABQ8HLM9</accession>
<dbReference type="SUPFAM" id="SSF52058">
    <property type="entry name" value="L domain-like"/>
    <property type="match status" value="1"/>
</dbReference>
<feature type="domain" description="F-box" evidence="1">
    <location>
        <begin position="1"/>
        <end position="53"/>
    </location>
</feature>
<dbReference type="PANTHER" id="PTHR34145:SF28">
    <property type="entry name" value="F-BOX DOMAIN-CONTAINING PROTEIN"/>
    <property type="match status" value="1"/>
</dbReference>
<evidence type="ECO:0000313" key="3">
    <source>
        <dbReference type="Proteomes" id="UP000827721"/>
    </source>
</evidence>
<evidence type="ECO:0000259" key="1">
    <source>
        <dbReference type="PROSITE" id="PS50181"/>
    </source>
</evidence>
<protein>
    <recommendedName>
        <fullName evidence="1">F-box domain-containing protein</fullName>
    </recommendedName>
</protein>
<dbReference type="InterPro" id="IPR055357">
    <property type="entry name" value="LRR_At1g61320_AtMIF1"/>
</dbReference>
<dbReference type="InterPro" id="IPR055411">
    <property type="entry name" value="LRR_FXL15/At3g58940/PEG3-like"/>
</dbReference>
<dbReference type="InterPro" id="IPR036047">
    <property type="entry name" value="F-box-like_dom_sf"/>
</dbReference>